<dbReference type="EMBL" id="JBBNAF010000008">
    <property type="protein sequence ID" value="KAK9120617.1"/>
    <property type="molecule type" value="Genomic_DNA"/>
</dbReference>
<sequence>MRCVLVKYYAYDYVESRTVTKFVCRSSGVFVPNMFNWVETQKCIKACGVERHSIGMSYAELLWQPKFMKSLCCPSCYYECPNIVDLFFNLAVGEVGVAKRGNRNGGQYARKDGQRVSKCNWRRFWAEKKRSTITTLHDAWWSKNTRISFQTEPTISYQIQGSCNGFMRLALDSDQWIQRVFRGDTGVLSIQNMENRLGQQVLCICRTGSRGWDDTILLPSEKRKGWGALLQKEKGSEQRRRPNWMLMPSQCPLCGSASEQLEHLYISHMYVPSLLMFGPRYVRGAQMGLGLFGM</sequence>
<protein>
    <submittedName>
        <fullName evidence="1">Uncharacterized protein</fullName>
    </submittedName>
</protein>
<dbReference type="Proteomes" id="UP001420932">
    <property type="component" value="Unassembled WGS sequence"/>
</dbReference>
<dbReference type="PANTHER" id="PTHR33649:SF4">
    <property type="entry name" value="PAR1 PROTEIN"/>
    <property type="match status" value="1"/>
</dbReference>
<proteinExistence type="predicted"/>
<gene>
    <name evidence="1" type="ORF">Syun_018234</name>
</gene>
<dbReference type="PANTHER" id="PTHR33649">
    <property type="entry name" value="PAR1 PROTEIN"/>
    <property type="match status" value="1"/>
</dbReference>
<organism evidence="1 2">
    <name type="scientific">Stephania yunnanensis</name>
    <dbReference type="NCBI Taxonomy" id="152371"/>
    <lineage>
        <taxon>Eukaryota</taxon>
        <taxon>Viridiplantae</taxon>
        <taxon>Streptophyta</taxon>
        <taxon>Embryophyta</taxon>
        <taxon>Tracheophyta</taxon>
        <taxon>Spermatophyta</taxon>
        <taxon>Magnoliopsida</taxon>
        <taxon>Ranunculales</taxon>
        <taxon>Menispermaceae</taxon>
        <taxon>Menispermoideae</taxon>
        <taxon>Cissampelideae</taxon>
        <taxon>Stephania</taxon>
    </lineage>
</organism>
<name>A0AAP0ITT1_9MAGN</name>
<dbReference type="Pfam" id="PF06521">
    <property type="entry name" value="PAR1"/>
    <property type="match status" value="1"/>
</dbReference>
<keyword evidence="2" id="KW-1185">Reference proteome</keyword>
<evidence type="ECO:0000313" key="1">
    <source>
        <dbReference type="EMBL" id="KAK9120617.1"/>
    </source>
</evidence>
<reference evidence="1 2" key="1">
    <citation type="submission" date="2024-01" db="EMBL/GenBank/DDBJ databases">
        <title>Genome assemblies of Stephania.</title>
        <authorList>
            <person name="Yang L."/>
        </authorList>
    </citation>
    <scope>NUCLEOTIDE SEQUENCE [LARGE SCALE GENOMIC DNA]</scope>
    <source>
        <strain evidence="1">YNDBR</strain>
        <tissue evidence="1">Leaf</tissue>
    </source>
</reference>
<dbReference type="InterPro" id="IPR009489">
    <property type="entry name" value="PAR1"/>
</dbReference>
<comment type="caution">
    <text evidence="1">The sequence shown here is derived from an EMBL/GenBank/DDBJ whole genome shotgun (WGS) entry which is preliminary data.</text>
</comment>
<evidence type="ECO:0000313" key="2">
    <source>
        <dbReference type="Proteomes" id="UP001420932"/>
    </source>
</evidence>
<dbReference type="AlphaFoldDB" id="A0AAP0ITT1"/>
<accession>A0AAP0ITT1</accession>